<organism evidence="2">
    <name type="scientific">mine drainage metagenome</name>
    <dbReference type="NCBI Taxonomy" id="410659"/>
    <lineage>
        <taxon>unclassified sequences</taxon>
        <taxon>metagenomes</taxon>
        <taxon>ecological metagenomes</taxon>
    </lineage>
</organism>
<feature type="region of interest" description="Disordered" evidence="1">
    <location>
        <begin position="98"/>
        <end position="125"/>
    </location>
</feature>
<feature type="non-terminal residue" evidence="2">
    <location>
        <position position="125"/>
    </location>
</feature>
<name>T0ZFL8_9ZZZZ</name>
<dbReference type="Pfam" id="PF04386">
    <property type="entry name" value="SspB"/>
    <property type="match status" value="1"/>
</dbReference>
<dbReference type="EMBL" id="AUZY01009034">
    <property type="protein sequence ID" value="EQD43673.1"/>
    <property type="molecule type" value="Genomic_DNA"/>
</dbReference>
<reference evidence="2" key="1">
    <citation type="submission" date="2013-08" db="EMBL/GenBank/DDBJ databases">
        <authorList>
            <person name="Mendez C."/>
            <person name="Richter M."/>
            <person name="Ferrer M."/>
            <person name="Sanchez J."/>
        </authorList>
    </citation>
    <scope>NUCLEOTIDE SEQUENCE</scope>
</reference>
<dbReference type="GO" id="GO:0045732">
    <property type="term" value="P:positive regulation of protein catabolic process"/>
    <property type="evidence" value="ECO:0007669"/>
    <property type="project" value="TreeGrafter"/>
</dbReference>
<dbReference type="GO" id="GO:0008233">
    <property type="term" value="F:peptidase activity"/>
    <property type="evidence" value="ECO:0007669"/>
    <property type="project" value="UniProtKB-KW"/>
</dbReference>
<comment type="caution">
    <text evidence="2">The sequence shown here is derived from an EMBL/GenBank/DDBJ whole genome shotgun (WGS) entry which is preliminary data.</text>
</comment>
<dbReference type="GO" id="GO:0006508">
    <property type="term" value="P:proteolysis"/>
    <property type="evidence" value="ECO:0007669"/>
    <property type="project" value="UniProtKB-KW"/>
</dbReference>
<evidence type="ECO:0000313" key="2">
    <source>
        <dbReference type="EMBL" id="EQD43673.1"/>
    </source>
</evidence>
<dbReference type="InterPro" id="IPR007481">
    <property type="entry name" value="SspB"/>
</dbReference>
<dbReference type="Gene3D" id="2.30.30.220">
    <property type="entry name" value="SspB-like"/>
    <property type="match status" value="1"/>
</dbReference>
<accession>T0ZFL8</accession>
<sequence length="125" mass="13418">MIPCRPYLMHALYDWIVENHLTPHLLVDATCAGLVLPADLKPDQGRIVLNLSPEATGSLVLGLEGVEAELRFQGRPFRVSIPLRGCLGLFAEENGAGMVFPEEPDLPQTPASGPHTPEGGVSVPK</sequence>
<dbReference type="SUPFAM" id="SSF101738">
    <property type="entry name" value="SspB-like"/>
    <property type="match status" value="1"/>
</dbReference>
<dbReference type="GO" id="GO:0005829">
    <property type="term" value="C:cytosol"/>
    <property type="evidence" value="ECO:0007669"/>
    <property type="project" value="TreeGrafter"/>
</dbReference>
<dbReference type="AlphaFoldDB" id="T0ZFL8"/>
<proteinExistence type="predicted"/>
<dbReference type="PANTHER" id="PTHR37486">
    <property type="entry name" value="STRINGENT STARVATION PROTEIN B"/>
    <property type="match status" value="1"/>
</dbReference>
<dbReference type="InterPro" id="IPR036760">
    <property type="entry name" value="SspB-like_sf"/>
</dbReference>
<keyword evidence="2" id="KW-0378">Hydrolase</keyword>
<protein>
    <submittedName>
        <fullName evidence="2">ClpXP protease specificity-enhancing factor</fullName>
    </submittedName>
</protein>
<keyword evidence="2" id="KW-0645">Protease</keyword>
<reference evidence="2" key="2">
    <citation type="journal article" date="2014" name="ISME J.">
        <title>Microbial stratification in low pH oxic and suboxic macroscopic growths along an acid mine drainage.</title>
        <authorList>
            <person name="Mendez-Garcia C."/>
            <person name="Mesa V."/>
            <person name="Sprenger R.R."/>
            <person name="Richter M."/>
            <person name="Diez M.S."/>
            <person name="Solano J."/>
            <person name="Bargiela R."/>
            <person name="Golyshina O.V."/>
            <person name="Manteca A."/>
            <person name="Ramos J.L."/>
            <person name="Gallego J.R."/>
            <person name="Llorente I."/>
            <person name="Martins Dos Santos V.A."/>
            <person name="Jensen O.N."/>
            <person name="Pelaez A.I."/>
            <person name="Sanchez J."/>
            <person name="Ferrer M."/>
        </authorList>
    </citation>
    <scope>NUCLEOTIDE SEQUENCE</scope>
</reference>
<evidence type="ECO:0000256" key="1">
    <source>
        <dbReference type="SAM" id="MobiDB-lite"/>
    </source>
</evidence>
<dbReference type="PANTHER" id="PTHR37486:SF1">
    <property type="entry name" value="STRINGENT STARVATION PROTEIN B"/>
    <property type="match status" value="1"/>
</dbReference>
<gene>
    <name evidence="2" type="ORF">B1B_13707</name>
</gene>
<dbReference type="GO" id="GO:0005840">
    <property type="term" value="C:ribosome"/>
    <property type="evidence" value="ECO:0007669"/>
    <property type="project" value="TreeGrafter"/>
</dbReference>